<reference evidence="2 3" key="1">
    <citation type="journal article" date="2015" name="Genome Biol.">
        <title>Comparative genomics of Steinernema reveals deeply conserved gene regulatory networks.</title>
        <authorList>
            <person name="Dillman A.R."/>
            <person name="Macchietto M."/>
            <person name="Porter C.F."/>
            <person name="Rogers A."/>
            <person name="Williams B."/>
            <person name="Antoshechkin I."/>
            <person name="Lee M.M."/>
            <person name="Goodwin Z."/>
            <person name="Lu X."/>
            <person name="Lewis E.E."/>
            <person name="Goodrich-Blair H."/>
            <person name="Stock S.P."/>
            <person name="Adams B.J."/>
            <person name="Sternberg P.W."/>
            <person name="Mortazavi A."/>
        </authorList>
    </citation>
    <scope>NUCLEOTIDE SEQUENCE [LARGE SCALE GENOMIC DNA]</scope>
    <source>
        <strain evidence="2 3">ALL</strain>
    </source>
</reference>
<evidence type="ECO:0000313" key="2">
    <source>
        <dbReference type="EMBL" id="TKR92509.1"/>
    </source>
</evidence>
<name>A0A4U5P8E0_STECR</name>
<dbReference type="EMBL" id="AZBU02000002">
    <property type="protein sequence ID" value="TKR92509.1"/>
    <property type="molecule type" value="Genomic_DNA"/>
</dbReference>
<gene>
    <name evidence="2" type="ORF">L596_007148</name>
</gene>
<protein>
    <submittedName>
        <fullName evidence="2">Uncharacterized protein</fullName>
    </submittedName>
</protein>
<feature type="region of interest" description="Disordered" evidence="1">
    <location>
        <begin position="1"/>
        <end position="33"/>
    </location>
</feature>
<dbReference type="AlphaFoldDB" id="A0A4U5P8E0"/>
<dbReference type="Proteomes" id="UP000298663">
    <property type="component" value="Unassembled WGS sequence"/>
</dbReference>
<reference evidence="2 3" key="2">
    <citation type="journal article" date="2019" name="G3 (Bethesda)">
        <title>Hybrid Assembly of the Genome of the Entomopathogenic Nematode Steinernema carpocapsae Identifies the X-Chromosome.</title>
        <authorList>
            <person name="Serra L."/>
            <person name="Macchietto M."/>
            <person name="Macias-Munoz A."/>
            <person name="McGill C.J."/>
            <person name="Rodriguez I.M."/>
            <person name="Rodriguez B."/>
            <person name="Murad R."/>
            <person name="Mortazavi A."/>
        </authorList>
    </citation>
    <scope>NUCLEOTIDE SEQUENCE [LARGE SCALE GENOMIC DNA]</scope>
    <source>
        <strain evidence="2 3">ALL</strain>
    </source>
</reference>
<evidence type="ECO:0000313" key="3">
    <source>
        <dbReference type="Proteomes" id="UP000298663"/>
    </source>
</evidence>
<comment type="caution">
    <text evidence="2">The sequence shown here is derived from an EMBL/GenBank/DDBJ whole genome shotgun (WGS) entry which is preliminary data.</text>
</comment>
<proteinExistence type="predicted"/>
<accession>A0A4U5P8E0</accession>
<evidence type="ECO:0000256" key="1">
    <source>
        <dbReference type="SAM" id="MobiDB-lite"/>
    </source>
</evidence>
<feature type="compositionally biased region" description="Basic and acidic residues" evidence="1">
    <location>
        <begin position="20"/>
        <end position="29"/>
    </location>
</feature>
<organism evidence="2 3">
    <name type="scientific">Steinernema carpocapsae</name>
    <name type="common">Entomopathogenic nematode</name>
    <dbReference type="NCBI Taxonomy" id="34508"/>
    <lineage>
        <taxon>Eukaryota</taxon>
        <taxon>Metazoa</taxon>
        <taxon>Ecdysozoa</taxon>
        <taxon>Nematoda</taxon>
        <taxon>Chromadorea</taxon>
        <taxon>Rhabditida</taxon>
        <taxon>Tylenchina</taxon>
        <taxon>Panagrolaimomorpha</taxon>
        <taxon>Strongyloidoidea</taxon>
        <taxon>Steinernematidae</taxon>
        <taxon>Steinernema</taxon>
    </lineage>
</organism>
<keyword evidence="3" id="KW-1185">Reference proteome</keyword>
<sequence>MDKLRALEEVTSLTKQLKQSRRERNESSRKRPKIHKFHDISDAKCVENKALCASDRDRNNPKTRKRPRFMPKTLVFACDNFKT</sequence>